<dbReference type="AlphaFoldDB" id="A0A1F5E3W4"/>
<protein>
    <recommendedName>
        <fullName evidence="3">GxxExxY protein</fullName>
    </recommendedName>
</protein>
<accession>A0A1F5E3W4</accession>
<sequence length="125" mass="14784">MMDLIYEKESYAIIGCCFEVYNKLCPGLKEKNYQVALEKVFQKKNIPFKSQLYVPLKIDNEIIGKYYLDFLVYDIIALEIKTGKHFHRKDIEQIYAYLKSKRLKLGLLINFTNSGVQHKRIVNLK</sequence>
<evidence type="ECO:0008006" key="3">
    <source>
        <dbReference type="Google" id="ProtNLM"/>
    </source>
</evidence>
<evidence type="ECO:0000313" key="1">
    <source>
        <dbReference type="EMBL" id="OGD62072.1"/>
    </source>
</evidence>
<dbReference type="NCBIfam" id="TIGR04256">
    <property type="entry name" value="GxxExxY"/>
    <property type="match status" value="1"/>
</dbReference>
<dbReference type="STRING" id="1797472.A2215_00485"/>
<evidence type="ECO:0000313" key="2">
    <source>
        <dbReference type="Proteomes" id="UP000178583"/>
    </source>
</evidence>
<organism evidence="1 2">
    <name type="scientific">Candidatus Berkelbacteria bacterium RIFOXYA2_FULL_43_10</name>
    <dbReference type="NCBI Taxonomy" id="1797472"/>
    <lineage>
        <taxon>Bacteria</taxon>
        <taxon>Candidatus Berkelbacteria</taxon>
    </lineage>
</organism>
<name>A0A1F5E3W4_9BACT</name>
<proteinExistence type="predicted"/>
<dbReference type="Proteomes" id="UP000178583">
    <property type="component" value="Unassembled WGS sequence"/>
</dbReference>
<dbReference type="Pfam" id="PF13366">
    <property type="entry name" value="PDDEXK_3"/>
    <property type="match status" value="1"/>
</dbReference>
<reference evidence="1 2" key="1">
    <citation type="journal article" date="2016" name="Nat. Commun.">
        <title>Thousands of microbial genomes shed light on interconnected biogeochemical processes in an aquifer system.</title>
        <authorList>
            <person name="Anantharaman K."/>
            <person name="Brown C.T."/>
            <person name="Hug L.A."/>
            <person name="Sharon I."/>
            <person name="Castelle C.J."/>
            <person name="Probst A.J."/>
            <person name="Thomas B.C."/>
            <person name="Singh A."/>
            <person name="Wilkins M.J."/>
            <person name="Karaoz U."/>
            <person name="Brodie E.L."/>
            <person name="Williams K.H."/>
            <person name="Hubbard S.S."/>
            <person name="Banfield J.F."/>
        </authorList>
    </citation>
    <scope>NUCLEOTIDE SEQUENCE [LARGE SCALE GENOMIC DNA]</scope>
</reference>
<comment type="caution">
    <text evidence="1">The sequence shown here is derived from an EMBL/GenBank/DDBJ whole genome shotgun (WGS) entry which is preliminary data.</text>
</comment>
<gene>
    <name evidence="1" type="ORF">A2215_00485</name>
</gene>
<dbReference type="InterPro" id="IPR026350">
    <property type="entry name" value="GxxExxY"/>
</dbReference>
<dbReference type="EMBL" id="MEZY01000055">
    <property type="protein sequence ID" value="OGD62072.1"/>
    <property type="molecule type" value="Genomic_DNA"/>
</dbReference>